<keyword evidence="3" id="KW-1185">Reference proteome</keyword>
<evidence type="ECO:0000313" key="3">
    <source>
        <dbReference type="Proteomes" id="UP001652542"/>
    </source>
</evidence>
<dbReference type="InterPro" id="IPR019225">
    <property type="entry name" value="DUF2155"/>
</dbReference>
<accession>A0ABT2ZEV5</accession>
<keyword evidence="1" id="KW-0732">Signal</keyword>
<reference evidence="2 3" key="1">
    <citation type="submission" date="2022-10" db="EMBL/GenBank/DDBJ databases">
        <title>Defluviimonas sp. nov., isolated from ocean surface water.</title>
        <authorList>
            <person name="He W."/>
            <person name="Wang L."/>
            <person name="Zhang D.-F."/>
        </authorList>
    </citation>
    <scope>NUCLEOTIDE SEQUENCE [LARGE SCALE GENOMIC DNA]</scope>
    <source>
        <strain evidence="2 3">WL0002</strain>
    </source>
</reference>
<evidence type="ECO:0000256" key="1">
    <source>
        <dbReference type="SAM" id="SignalP"/>
    </source>
</evidence>
<feature type="signal peptide" evidence="1">
    <location>
        <begin position="1"/>
        <end position="18"/>
    </location>
</feature>
<feature type="chain" id="PRO_5045996308" evidence="1">
    <location>
        <begin position="19"/>
        <end position="124"/>
    </location>
</feature>
<sequence length="124" mass="13191">MRLRALALLCLLAQPAAAQEASDAPGAILRALDKVSGQAQDIEVHNGESAFFGWIEITLSACRYPTGDPTSDAFAHVSVFDTTAQVTAFDGWMIASSPALSALDHPRYDVWVLRCLIPATSSDG</sequence>
<dbReference type="Proteomes" id="UP001652542">
    <property type="component" value="Unassembled WGS sequence"/>
</dbReference>
<dbReference type="EMBL" id="JAOWKY010000003">
    <property type="protein sequence ID" value="MCV2869675.1"/>
    <property type="molecule type" value="Genomic_DNA"/>
</dbReference>
<gene>
    <name evidence="2" type="ORF">OEW28_13655</name>
</gene>
<protein>
    <submittedName>
        <fullName evidence="2">DUF2155 domain-containing protein</fullName>
    </submittedName>
</protein>
<organism evidence="2 3">
    <name type="scientific">Albidovulum marisflavi</name>
    <dbReference type="NCBI Taxonomy" id="2984159"/>
    <lineage>
        <taxon>Bacteria</taxon>
        <taxon>Pseudomonadati</taxon>
        <taxon>Pseudomonadota</taxon>
        <taxon>Alphaproteobacteria</taxon>
        <taxon>Rhodobacterales</taxon>
        <taxon>Paracoccaceae</taxon>
        <taxon>Albidovulum</taxon>
    </lineage>
</organism>
<proteinExistence type="predicted"/>
<comment type="caution">
    <text evidence="2">The sequence shown here is derived from an EMBL/GenBank/DDBJ whole genome shotgun (WGS) entry which is preliminary data.</text>
</comment>
<evidence type="ECO:0000313" key="2">
    <source>
        <dbReference type="EMBL" id="MCV2869675.1"/>
    </source>
</evidence>
<dbReference type="RefSeq" id="WP_263735321.1">
    <property type="nucleotide sequence ID" value="NZ_JAOWKY010000003.1"/>
</dbReference>
<name>A0ABT2ZEV5_9RHOB</name>
<dbReference type="Pfam" id="PF09923">
    <property type="entry name" value="DUF2155"/>
    <property type="match status" value="1"/>
</dbReference>